<sequence length="424" mass="48796">MKKTTAMMALLLTIYAAVFFYGCTNKSSYSNSDDAYINYATDMQLMYHIGGNAPMTKSDKGYYYIGEDGIVIFIDKETKKATPLCSKPNCTHDDPEACDAYLNLTQKPDTLVGAHDSAIQYNDGYLYALCGEYDKSYINYNTYLMRMKPDGSQRENLTGSFNFYAFEWFIHRGYFYCSTDSSVIRIPLDSPKSEPQILYKTDYYIKSSLRAVSQICAYKNYFYFTADERNEKEEGPGLSIKCINLDTLEINDIPKAKGYQVFYNFFLDNTMIASYYDKNSDENVYLKCDLDGNVKESFFTIAHKDNLRYSTDGKYIYGDNCVQVTRKDAEKQIITVYDLNMNEIDSYVPPEFENIVCNYINPQDNEYFIFESVDDNGERILAMADKSQLGSIGGETIKFTELCKLKWAEKKDSNYYVEGQARVE</sequence>
<dbReference type="PROSITE" id="PS51257">
    <property type="entry name" value="PROKAR_LIPOPROTEIN"/>
    <property type="match status" value="1"/>
</dbReference>
<evidence type="ECO:0008006" key="3">
    <source>
        <dbReference type="Google" id="ProtNLM"/>
    </source>
</evidence>
<evidence type="ECO:0000313" key="2">
    <source>
        <dbReference type="Proteomes" id="UP000233425"/>
    </source>
</evidence>
<dbReference type="EMBL" id="NNSR01000053">
    <property type="protein sequence ID" value="PKD29810.1"/>
    <property type="molecule type" value="Genomic_DNA"/>
</dbReference>
<protein>
    <recommendedName>
        <fullName evidence="3">DUF5050 domain-containing protein</fullName>
    </recommendedName>
</protein>
<comment type="caution">
    <text evidence="1">The sequence shown here is derived from an EMBL/GenBank/DDBJ whole genome shotgun (WGS) entry which is preliminary data.</text>
</comment>
<proteinExistence type="predicted"/>
<reference evidence="1" key="1">
    <citation type="journal article" date="2018" name="Environ. Microbiol.">
        <title>Sporulation capability and amylosome conservation among diverse human colonic and rumen isolates of the keystone starch-degrader Ruminococcus bromii.</title>
        <authorList>
            <person name="Mukhopadhya I."/>
            <person name="Morais S."/>
            <person name="Laverde-Gomez J."/>
            <person name="Sheridan P.O."/>
            <person name="Walker A.W."/>
            <person name="Kelly W."/>
            <person name="Klieve A.V."/>
            <person name="Ouwerkerk D."/>
            <person name="Duncan S.H."/>
            <person name="Louis P."/>
            <person name="Koropatkin N."/>
            <person name="Cockburn D."/>
            <person name="Kibler R."/>
            <person name="Cooper P.J."/>
            <person name="Sandoval C."/>
            <person name="Crost E."/>
            <person name="Juge N."/>
            <person name="Bayer E.A."/>
            <person name="Flint H.J."/>
        </authorList>
    </citation>
    <scope>NUCLEOTIDE SEQUENCE [LARGE SCALE GENOMIC DNA]</scope>
    <source>
        <strain evidence="1">ATCC 27255</strain>
    </source>
</reference>
<name>A0A2N0US27_9FIRM</name>
<keyword evidence="2" id="KW-1185">Reference proteome</keyword>
<evidence type="ECO:0000313" key="1">
    <source>
        <dbReference type="EMBL" id="PKD29810.1"/>
    </source>
</evidence>
<dbReference type="RefSeq" id="WP_101029109.1">
    <property type="nucleotide sequence ID" value="NZ_CABMMZ010000053.1"/>
</dbReference>
<gene>
    <name evidence="1" type="ORF">RBATCC27255_01103</name>
</gene>
<accession>A0A2N0US27</accession>
<dbReference type="AlphaFoldDB" id="A0A2N0US27"/>
<dbReference type="Proteomes" id="UP000233425">
    <property type="component" value="Unassembled WGS sequence"/>
</dbReference>
<organism evidence="1 2">
    <name type="scientific">Ruminococcus bromii</name>
    <dbReference type="NCBI Taxonomy" id="40518"/>
    <lineage>
        <taxon>Bacteria</taxon>
        <taxon>Bacillati</taxon>
        <taxon>Bacillota</taxon>
        <taxon>Clostridia</taxon>
        <taxon>Eubacteriales</taxon>
        <taxon>Oscillospiraceae</taxon>
        <taxon>Ruminococcus</taxon>
    </lineage>
</organism>
<dbReference type="SUPFAM" id="SSF101898">
    <property type="entry name" value="NHL repeat"/>
    <property type="match status" value="1"/>
</dbReference>